<dbReference type="PANTHER" id="PTHR31839">
    <property type="entry name" value="DEHYDRATION-RESPONSIVE ELEMENT-BINDING PROTEIN 1D"/>
    <property type="match status" value="1"/>
</dbReference>
<evidence type="ECO:0000256" key="2">
    <source>
        <dbReference type="ARBA" id="ARBA00023015"/>
    </source>
</evidence>
<organism evidence="9 10">
    <name type="scientific">Malus domestica</name>
    <name type="common">Apple</name>
    <name type="synonym">Pyrus malus</name>
    <dbReference type="NCBI Taxonomy" id="3750"/>
    <lineage>
        <taxon>Eukaryota</taxon>
        <taxon>Viridiplantae</taxon>
        <taxon>Streptophyta</taxon>
        <taxon>Embryophyta</taxon>
        <taxon>Tracheophyta</taxon>
        <taxon>Spermatophyta</taxon>
        <taxon>Magnoliopsida</taxon>
        <taxon>eudicotyledons</taxon>
        <taxon>Gunneridae</taxon>
        <taxon>Pentapetalae</taxon>
        <taxon>rosids</taxon>
        <taxon>fabids</taxon>
        <taxon>Rosales</taxon>
        <taxon>Rosaceae</taxon>
        <taxon>Amygdaloideae</taxon>
        <taxon>Maleae</taxon>
        <taxon>Malus</taxon>
    </lineage>
</organism>
<dbReference type="InterPro" id="IPR036955">
    <property type="entry name" value="AP2/ERF_dom_sf"/>
</dbReference>
<evidence type="ECO:0000256" key="5">
    <source>
        <dbReference type="ARBA" id="ARBA00023163"/>
    </source>
</evidence>
<evidence type="ECO:0000256" key="7">
    <source>
        <dbReference type="ARBA" id="ARBA00024343"/>
    </source>
</evidence>
<evidence type="ECO:0000256" key="6">
    <source>
        <dbReference type="ARBA" id="ARBA00023242"/>
    </source>
</evidence>
<dbReference type="PRINTS" id="PR00367">
    <property type="entry name" value="ETHRSPELEMNT"/>
</dbReference>
<dbReference type="InterPro" id="IPR016177">
    <property type="entry name" value="DNA-bd_dom_sf"/>
</dbReference>
<evidence type="ECO:0000313" key="9">
    <source>
        <dbReference type="EMBL" id="RXH76239.1"/>
    </source>
</evidence>
<dbReference type="PANTHER" id="PTHR31839:SF39">
    <property type="entry name" value="CBF3 PROTEIN"/>
    <property type="match status" value="1"/>
</dbReference>
<dbReference type="AlphaFoldDB" id="A0A498I007"/>
<dbReference type="STRING" id="3750.A0A498I007"/>
<dbReference type="Pfam" id="PF00847">
    <property type="entry name" value="AP2"/>
    <property type="match status" value="1"/>
</dbReference>
<evidence type="ECO:0000313" key="10">
    <source>
        <dbReference type="Proteomes" id="UP000290289"/>
    </source>
</evidence>
<comment type="subcellular location">
    <subcellularLocation>
        <location evidence="1">Nucleus</location>
    </subcellularLocation>
</comment>
<accession>A0A498I007</accession>
<feature type="domain" description="AP2/ERF" evidence="8">
    <location>
        <begin position="45"/>
        <end position="102"/>
    </location>
</feature>
<evidence type="ECO:0000259" key="8">
    <source>
        <dbReference type="PROSITE" id="PS51032"/>
    </source>
</evidence>
<protein>
    <recommendedName>
        <fullName evidence="8">AP2/ERF domain-containing protein</fullName>
    </recommendedName>
</protein>
<proteinExistence type="inferred from homology"/>
<keyword evidence="5" id="KW-0804">Transcription</keyword>
<dbReference type="Proteomes" id="UP000290289">
    <property type="component" value="Chromosome 14"/>
</dbReference>
<dbReference type="CDD" id="cd00018">
    <property type="entry name" value="AP2"/>
    <property type="match status" value="1"/>
</dbReference>
<sequence length="213" mass="23737">MADLTDDRSSSTSIISVPTLMQTSMGVVKKRKAGRKKFTETRHPVYKGVRQRCGKWVCELRQPDHKKSRIWLGTFTSPDMAARAYDVAALALKGESASLNFPNEATALPRFESNAYTVKDIQCAALEAAEAFLEVKVKASSSSSLKLEKVEEEEMGKVVYLDEEELFNMPGLIDSMAEGLILTPPSLQKGFNWNEYDDDDWGNNTGDISLWSD</sequence>
<dbReference type="InterPro" id="IPR045277">
    <property type="entry name" value="DRE1A-I"/>
</dbReference>
<keyword evidence="10" id="KW-1185">Reference proteome</keyword>
<dbReference type="PROSITE" id="PS51032">
    <property type="entry name" value="AP2_ERF"/>
    <property type="match status" value="1"/>
</dbReference>
<reference evidence="9 10" key="1">
    <citation type="submission" date="2018-10" db="EMBL/GenBank/DDBJ databases">
        <title>A high-quality apple genome assembly.</title>
        <authorList>
            <person name="Hu J."/>
        </authorList>
    </citation>
    <scope>NUCLEOTIDE SEQUENCE [LARGE SCALE GENOMIC DNA]</scope>
    <source>
        <strain evidence="10">cv. HFTH1</strain>
        <tissue evidence="9">Young leaf</tissue>
    </source>
</reference>
<comment type="caution">
    <text evidence="9">The sequence shown here is derived from an EMBL/GenBank/DDBJ whole genome shotgun (WGS) entry which is preliminary data.</text>
</comment>
<dbReference type="Gene3D" id="3.30.730.10">
    <property type="entry name" value="AP2/ERF domain"/>
    <property type="match status" value="1"/>
</dbReference>
<dbReference type="SUPFAM" id="SSF54171">
    <property type="entry name" value="DNA-binding domain"/>
    <property type="match status" value="1"/>
</dbReference>
<dbReference type="GO" id="GO:0005634">
    <property type="term" value="C:nucleus"/>
    <property type="evidence" value="ECO:0007669"/>
    <property type="project" value="UniProtKB-SubCell"/>
</dbReference>
<dbReference type="InterPro" id="IPR001471">
    <property type="entry name" value="AP2/ERF_dom"/>
</dbReference>
<dbReference type="EMBL" id="RDQH01000340">
    <property type="protein sequence ID" value="RXH76239.1"/>
    <property type="molecule type" value="Genomic_DNA"/>
</dbReference>
<dbReference type="GO" id="GO:0003700">
    <property type="term" value="F:DNA-binding transcription factor activity"/>
    <property type="evidence" value="ECO:0007669"/>
    <property type="project" value="InterPro"/>
</dbReference>
<keyword evidence="3" id="KW-0238">DNA-binding</keyword>
<keyword evidence="2" id="KW-0805">Transcription regulation</keyword>
<comment type="similarity">
    <text evidence="7">Belongs to the AP2/ERF transcription factor family. ERF subfamily.</text>
</comment>
<evidence type="ECO:0000256" key="4">
    <source>
        <dbReference type="ARBA" id="ARBA00023159"/>
    </source>
</evidence>
<dbReference type="SMART" id="SM00380">
    <property type="entry name" value="AP2"/>
    <property type="match status" value="1"/>
</dbReference>
<name>A0A498I007_MALDO</name>
<evidence type="ECO:0000256" key="1">
    <source>
        <dbReference type="ARBA" id="ARBA00004123"/>
    </source>
</evidence>
<gene>
    <name evidence="9" type="ORF">DVH24_019127</name>
</gene>
<evidence type="ECO:0000256" key="3">
    <source>
        <dbReference type="ARBA" id="ARBA00023125"/>
    </source>
</evidence>
<keyword evidence="4" id="KW-0010">Activator</keyword>
<keyword evidence="6" id="KW-0539">Nucleus</keyword>
<dbReference type="GO" id="GO:0003677">
    <property type="term" value="F:DNA binding"/>
    <property type="evidence" value="ECO:0007669"/>
    <property type="project" value="UniProtKB-KW"/>
</dbReference>